<dbReference type="CDD" id="cd04433">
    <property type="entry name" value="AFD_class_I"/>
    <property type="match status" value="1"/>
</dbReference>
<dbReference type="PANTHER" id="PTHR43201:SF32">
    <property type="entry name" value="2-SUCCINYLBENZOATE--COA LIGASE, CHLOROPLASTIC_PEROXISOMAL"/>
    <property type="match status" value="1"/>
</dbReference>
<dbReference type="RefSeq" id="WP_172972032.1">
    <property type="nucleotide sequence ID" value="NZ_BMFA01000004.1"/>
</dbReference>
<dbReference type="Gene3D" id="3.30.300.30">
    <property type="match status" value="1"/>
</dbReference>
<dbReference type="InterPro" id="IPR000873">
    <property type="entry name" value="AMP-dep_synth/lig_dom"/>
</dbReference>
<dbReference type="EMBL" id="BMFA01000004">
    <property type="protein sequence ID" value="GGB45654.1"/>
    <property type="molecule type" value="Genomic_DNA"/>
</dbReference>
<dbReference type="InterPro" id="IPR025110">
    <property type="entry name" value="AMP-bd_C"/>
</dbReference>
<name>A0A916THM5_9HYPH</name>
<evidence type="ECO:0000259" key="2">
    <source>
        <dbReference type="Pfam" id="PF13193"/>
    </source>
</evidence>
<feature type="domain" description="AMP-dependent synthetase/ligase" evidence="1">
    <location>
        <begin position="12"/>
        <end position="328"/>
    </location>
</feature>
<dbReference type="GO" id="GO:0031956">
    <property type="term" value="F:medium-chain fatty acid-CoA ligase activity"/>
    <property type="evidence" value="ECO:0007669"/>
    <property type="project" value="TreeGrafter"/>
</dbReference>
<reference evidence="3" key="2">
    <citation type="submission" date="2020-09" db="EMBL/GenBank/DDBJ databases">
        <authorList>
            <person name="Sun Q."/>
            <person name="Zhou Y."/>
        </authorList>
    </citation>
    <scope>NUCLEOTIDE SEQUENCE</scope>
    <source>
        <strain evidence="3">CGMCC 1.12426</strain>
    </source>
</reference>
<dbReference type="SUPFAM" id="SSF56801">
    <property type="entry name" value="Acetyl-CoA synthetase-like"/>
    <property type="match status" value="1"/>
</dbReference>
<evidence type="ECO:0000259" key="1">
    <source>
        <dbReference type="Pfam" id="PF00501"/>
    </source>
</evidence>
<dbReference type="PROSITE" id="PS00455">
    <property type="entry name" value="AMP_BINDING"/>
    <property type="match status" value="1"/>
</dbReference>
<dbReference type="PANTHER" id="PTHR43201">
    <property type="entry name" value="ACYL-COA SYNTHETASE"/>
    <property type="match status" value="1"/>
</dbReference>
<dbReference type="Pfam" id="PF13193">
    <property type="entry name" value="AMP-binding_C"/>
    <property type="match status" value="1"/>
</dbReference>
<dbReference type="InterPro" id="IPR020845">
    <property type="entry name" value="AMP-binding_CS"/>
</dbReference>
<feature type="domain" description="AMP-binding enzyme C-terminal" evidence="2">
    <location>
        <begin position="392"/>
        <end position="466"/>
    </location>
</feature>
<organism evidence="3 4">
    <name type="scientific">Roseibium aquae</name>
    <dbReference type="NCBI Taxonomy" id="1323746"/>
    <lineage>
        <taxon>Bacteria</taxon>
        <taxon>Pseudomonadati</taxon>
        <taxon>Pseudomonadota</taxon>
        <taxon>Alphaproteobacteria</taxon>
        <taxon>Hyphomicrobiales</taxon>
        <taxon>Stappiaceae</taxon>
        <taxon>Roseibium</taxon>
    </lineage>
</organism>
<keyword evidence="4" id="KW-1185">Reference proteome</keyword>
<reference evidence="3" key="1">
    <citation type="journal article" date="2014" name="Int. J. Syst. Evol. Microbiol.">
        <title>Complete genome sequence of Corynebacterium casei LMG S-19264T (=DSM 44701T), isolated from a smear-ripened cheese.</title>
        <authorList>
            <consortium name="US DOE Joint Genome Institute (JGI-PGF)"/>
            <person name="Walter F."/>
            <person name="Albersmeier A."/>
            <person name="Kalinowski J."/>
            <person name="Ruckert C."/>
        </authorList>
    </citation>
    <scope>NUCLEOTIDE SEQUENCE</scope>
    <source>
        <strain evidence="3">CGMCC 1.12426</strain>
    </source>
</reference>
<dbReference type="Gene3D" id="3.40.50.12780">
    <property type="entry name" value="N-terminal domain of ligase-like"/>
    <property type="match status" value="1"/>
</dbReference>
<accession>A0A916THM5</accession>
<dbReference type="InterPro" id="IPR042099">
    <property type="entry name" value="ANL_N_sf"/>
</dbReference>
<evidence type="ECO:0000313" key="4">
    <source>
        <dbReference type="Proteomes" id="UP000605148"/>
    </source>
</evidence>
<evidence type="ECO:0000313" key="3">
    <source>
        <dbReference type="EMBL" id="GGB45654.1"/>
    </source>
</evidence>
<proteinExistence type="predicted"/>
<dbReference type="InterPro" id="IPR045851">
    <property type="entry name" value="AMP-bd_C_sf"/>
</dbReference>
<dbReference type="Proteomes" id="UP000605148">
    <property type="component" value="Unassembled WGS sequence"/>
</dbReference>
<gene>
    <name evidence="3" type="ORF">GCM10011316_17150</name>
</gene>
<protein>
    <submittedName>
        <fullName evidence="3">Malonyl-CoA synthase</fullName>
    </submittedName>
</protein>
<dbReference type="GO" id="GO:0006631">
    <property type="term" value="P:fatty acid metabolic process"/>
    <property type="evidence" value="ECO:0007669"/>
    <property type="project" value="TreeGrafter"/>
</dbReference>
<dbReference type="AlphaFoldDB" id="A0A916THM5"/>
<comment type="caution">
    <text evidence="3">The sequence shown here is derived from an EMBL/GenBank/DDBJ whole genome shotgun (WGS) entry which is preliminary data.</text>
</comment>
<dbReference type="Pfam" id="PF00501">
    <property type="entry name" value="AMP-binding"/>
    <property type="match status" value="1"/>
</dbReference>
<sequence>MIDRSLWQRFVEIADRDPNRPAIIDVTAQAEWTYGMVRERAEGAAEILASCQEQFIVQIGEPDGASLPLVLAATCAGKTFVPLSDREPPARLAQMIQGFGDRLVVCPDAGCADALGLGQDRIGLGLDGLMAWRVADDAAALEGTDAPFLITHSSGSTGLPKAIAISQAVKLKRSLQSIELFGITPDDRVLSVSPLHHSLGQRHLFVSLLSGAALIKAYPFVPDRWITAARAYRSTLAIAVATHLKVLQPALSADPGILDSFRVMVTSSAPAEAEFKTKVLDAAAFEFWEIYGMTEAACVTAVRYQKGLDTAHLGTALPGVEIRIRDGEIQLKSAYLCDGYFGAPARWQDAFTEDGWFRSGDLGRIDERGRLYYLGRQGESFQSAGLVVFPAEVEAGLQGCRDVLDCVAFGVPNTVFENLVGLAYVPSHDAVTDRDILAFARTALPKHCVPARICRFERFPTLTSGKLDRKQIVSLSLEALRDPVARVDIVQ</sequence>